<dbReference type="RefSeq" id="WP_014897557.1">
    <property type="nucleotide sequence ID" value="NC_018513.1"/>
</dbReference>
<evidence type="ECO:0000313" key="3">
    <source>
        <dbReference type="Proteomes" id="UP000032866"/>
    </source>
</evidence>
<reference evidence="2 3" key="1">
    <citation type="journal article" date="2012" name="J. Bacteriol.">
        <title>Complete Genome Sequence of Burkholderia sp. Strain GG4, a Betaproteobacterium That Reduces 3-Oxo-N-Acylhomoserine Lactones and Produces Different N-Acylhomoserine Lactones.</title>
        <authorList>
            <person name="Hong K.W."/>
            <person name="Koh C.L."/>
            <person name="Sam C.K."/>
            <person name="Yin W.F."/>
            <person name="Chan K.G."/>
        </authorList>
    </citation>
    <scope>NUCLEOTIDE SEQUENCE [LARGE SCALE GENOMIC DNA]</scope>
    <source>
        <strain evidence="2 3">GG4</strain>
    </source>
</reference>
<gene>
    <name evidence="2" type="ORF">GEM_2290</name>
</gene>
<evidence type="ECO:0000256" key="1">
    <source>
        <dbReference type="SAM" id="MobiDB-lite"/>
    </source>
</evidence>
<protein>
    <submittedName>
        <fullName evidence="2">Signal peptide protein</fullName>
    </submittedName>
</protein>
<sequence length="207" mass="22930">MSRSGRAAGIARTRAMHARLRGGRQRGLVLLALLIALMLMSIALAGALDVWSLQRRREQERQLLFVGDQYRRSIIGYYRLARAYPQTVDDLLDDTRFAKPMHHLRRAYPDPVSGKNDWSFLWRADRFYGVSSSSDGATIKRAGFPQRYLDFEGVETYRQWKFLYLAPGLAAPVDAASAAVPARPASAPSLSGFPGGSLPGQLPGGLH</sequence>
<proteinExistence type="predicted"/>
<dbReference type="EMBL" id="CP003774">
    <property type="protein sequence ID" value="AFQ48703.1"/>
    <property type="molecule type" value="Genomic_DNA"/>
</dbReference>
<organism evidence="2 3">
    <name type="scientific">Burkholderia cepacia GG4</name>
    <dbReference type="NCBI Taxonomy" id="1009846"/>
    <lineage>
        <taxon>Bacteria</taxon>
        <taxon>Pseudomonadati</taxon>
        <taxon>Pseudomonadota</taxon>
        <taxon>Betaproteobacteria</taxon>
        <taxon>Burkholderiales</taxon>
        <taxon>Burkholderiaceae</taxon>
        <taxon>Burkholderia</taxon>
        <taxon>Burkholderia cepacia complex</taxon>
    </lineage>
</organism>
<dbReference type="Proteomes" id="UP000032866">
    <property type="component" value="Chromosome 1"/>
</dbReference>
<evidence type="ECO:0000313" key="2">
    <source>
        <dbReference type="EMBL" id="AFQ48703.1"/>
    </source>
</evidence>
<accession>A0A9W3K0T1</accession>
<dbReference type="AlphaFoldDB" id="A0A9W3K0T1"/>
<feature type="region of interest" description="Disordered" evidence="1">
    <location>
        <begin position="187"/>
        <end position="207"/>
    </location>
</feature>
<dbReference type="KEGG" id="bct:GEM_2290"/>
<name>A0A9W3K0T1_BURCE</name>
<feature type="compositionally biased region" description="Gly residues" evidence="1">
    <location>
        <begin position="193"/>
        <end position="207"/>
    </location>
</feature>